<accession>A0ABS4EE37</accession>
<gene>
    <name evidence="6" type="ORF">J2Z43_002635</name>
</gene>
<dbReference type="PRINTS" id="PR00455">
    <property type="entry name" value="HTHTETR"/>
</dbReference>
<dbReference type="SUPFAM" id="SSF46689">
    <property type="entry name" value="Homeodomain-like"/>
    <property type="match status" value="1"/>
</dbReference>
<organism evidence="6 7">
    <name type="scientific">Metaclostridioides mangenotii</name>
    <dbReference type="NCBI Taxonomy" id="1540"/>
    <lineage>
        <taxon>Bacteria</taxon>
        <taxon>Bacillati</taxon>
        <taxon>Bacillota</taxon>
        <taxon>Clostridia</taxon>
        <taxon>Peptostreptococcales</taxon>
        <taxon>Peptostreptococcaceae</taxon>
        <taxon>Metaclostridioides</taxon>
    </lineage>
</organism>
<feature type="domain" description="HTH tetR-type" evidence="5">
    <location>
        <begin position="14"/>
        <end position="74"/>
    </location>
</feature>
<dbReference type="Gene3D" id="1.10.357.10">
    <property type="entry name" value="Tetracycline Repressor, domain 2"/>
    <property type="match status" value="1"/>
</dbReference>
<name>A0ABS4EE37_9FIRM</name>
<dbReference type="PROSITE" id="PS50977">
    <property type="entry name" value="HTH_TETR_2"/>
    <property type="match status" value="1"/>
</dbReference>
<sequence length="197" mass="22673">MARGVKVFTTEDKIKIRRNLIDICKELWATQGYKETSIKELASRAGISTGAFYSLYSSKEDLFFETLSELQTMVNKNFIDAISLNSTKQGFLNAVNELYFEYESKPFLYNTKTPDFLALYKKFSEEKIKTLELYNADLFRKSIQKANLKLKVDEDIAFSVFSLLFSTIASKGDLSSSCDYYVAFQFILNKVVDDIFE</sequence>
<dbReference type="PANTHER" id="PTHR47506">
    <property type="entry name" value="TRANSCRIPTIONAL REGULATORY PROTEIN"/>
    <property type="match status" value="1"/>
</dbReference>
<reference evidence="6 7" key="1">
    <citation type="submission" date="2021-03" db="EMBL/GenBank/DDBJ databases">
        <title>Genomic Encyclopedia of Type Strains, Phase IV (KMG-IV): sequencing the most valuable type-strain genomes for metagenomic binning, comparative biology and taxonomic classification.</title>
        <authorList>
            <person name="Goeker M."/>
        </authorList>
    </citation>
    <scope>NUCLEOTIDE SEQUENCE [LARGE SCALE GENOMIC DNA]</scope>
    <source>
        <strain evidence="6 7">DSM 1289</strain>
    </source>
</reference>
<evidence type="ECO:0000313" key="7">
    <source>
        <dbReference type="Proteomes" id="UP000767291"/>
    </source>
</evidence>
<protein>
    <submittedName>
        <fullName evidence="6">AcrR family transcriptional regulator</fullName>
    </submittedName>
</protein>
<dbReference type="Proteomes" id="UP000767291">
    <property type="component" value="Unassembled WGS sequence"/>
</dbReference>
<evidence type="ECO:0000256" key="3">
    <source>
        <dbReference type="ARBA" id="ARBA00023163"/>
    </source>
</evidence>
<evidence type="ECO:0000313" key="6">
    <source>
        <dbReference type="EMBL" id="MBP1856187.1"/>
    </source>
</evidence>
<comment type="caution">
    <text evidence="6">The sequence shown here is derived from an EMBL/GenBank/DDBJ whole genome shotgun (WGS) entry which is preliminary data.</text>
</comment>
<keyword evidence="2 4" id="KW-0238">DNA-binding</keyword>
<keyword evidence="7" id="KW-1185">Reference proteome</keyword>
<dbReference type="EMBL" id="JAGGJX010000007">
    <property type="protein sequence ID" value="MBP1856187.1"/>
    <property type="molecule type" value="Genomic_DNA"/>
</dbReference>
<dbReference type="Pfam" id="PF00440">
    <property type="entry name" value="TetR_N"/>
    <property type="match status" value="1"/>
</dbReference>
<feature type="DNA-binding region" description="H-T-H motif" evidence="4">
    <location>
        <begin position="37"/>
        <end position="56"/>
    </location>
</feature>
<dbReference type="RefSeq" id="WP_209457526.1">
    <property type="nucleotide sequence ID" value="NZ_BAAACS010000017.1"/>
</dbReference>
<dbReference type="PANTHER" id="PTHR47506:SF3">
    <property type="entry name" value="HTH-TYPE TRANSCRIPTIONAL REGULATOR LMRA"/>
    <property type="match status" value="1"/>
</dbReference>
<evidence type="ECO:0000259" key="5">
    <source>
        <dbReference type="PROSITE" id="PS50977"/>
    </source>
</evidence>
<dbReference type="InterPro" id="IPR001647">
    <property type="entry name" value="HTH_TetR"/>
</dbReference>
<dbReference type="InterPro" id="IPR009057">
    <property type="entry name" value="Homeodomain-like_sf"/>
</dbReference>
<evidence type="ECO:0000256" key="4">
    <source>
        <dbReference type="PROSITE-ProRule" id="PRU00335"/>
    </source>
</evidence>
<keyword evidence="3" id="KW-0804">Transcription</keyword>
<evidence type="ECO:0000256" key="1">
    <source>
        <dbReference type="ARBA" id="ARBA00023015"/>
    </source>
</evidence>
<keyword evidence="1" id="KW-0805">Transcription regulation</keyword>
<proteinExistence type="predicted"/>
<evidence type="ECO:0000256" key="2">
    <source>
        <dbReference type="ARBA" id="ARBA00023125"/>
    </source>
</evidence>